<protein>
    <recommendedName>
        <fullName evidence="5">Alanine racemase</fullName>
        <ecNumber evidence="5">5.1.1.1</ecNumber>
    </recommendedName>
</protein>
<dbReference type="SUPFAM" id="SSF51419">
    <property type="entry name" value="PLP-binding barrel"/>
    <property type="match status" value="1"/>
</dbReference>
<dbReference type="Gene3D" id="3.20.20.10">
    <property type="entry name" value="Alanine racemase"/>
    <property type="match status" value="1"/>
</dbReference>
<name>A0A1X4XWR8_9BACT</name>
<comment type="pathway">
    <text evidence="5">Amino-acid biosynthesis; D-alanine biosynthesis; D-alanine from L-alanine: step 1/1.</text>
</comment>
<evidence type="ECO:0000313" key="10">
    <source>
        <dbReference type="Proteomes" id="UP000194141"/>
    </source>
</evidence>
<dbReference type="Gene3D" id="2.40.37.10">
    <property type="entry name" value="Lyase, Ornithine Decarboxylase, Chain A, domain 1"/>
    <property type="match status" value="1"/>
</dbReference>
<evidence type="ECO:0000256" key="4">
    <source>
        <dbReference type="ARBA" id="ARBA00023235"/>
    </source>
</evidence>
<feature type="binding site" evidence="5 7">
    <location>
        <position position="310"/>
    </location>
    <ligand>
        <name>substrate</name>
    </ligand>
</feature>
<dbReference type="EC" id="5.1.1.1" evidence="5"/>
<dbReference type="GO" id="GO:0008784">
    <property type="term" value="F:alanine racemase activity"/>
    <property type="evidence" value="ECO:0007669"/>
    <property type="project" value="UniProtKB-UniRule"/>
</dbReference>
<comment type="catalytic activity">
    <reaction evidence="1 5">
        <text>L-alanine = D-alanine</text>
        <dbReference type="Rhea" id="RHEA:20249"/>
        <dbReference type="ChEBI" id="CHEBI:57416"/>
        <dbReference type="ChEBI" id="CHEBI:57972"/>
        <dbReference type="EC" id="5.1.1.1"/>
    </reaction>
</comment>
<dbReference type="STRING" id="1562698.DESAMIL20_1535"/>
<sequence length="370" mass="41735">MYEVRQEINLKTIRENFLNIQNYVGNKTEVIPVIKADAYGHGASAVALALKEFVKNYFAVACTEEAVELRKNHIDTNIIVLSRAGFGDIEDLYNYNLTPVVHGFSVLQDIIDFAKNKKYRFPIHIKFNTGMNRVGFNQLDLEKIVELYKKNKDYIDIVGIMSHFSNSESDIKQTTQQLNIFEEIIKSIKSYGIDPRYYHISNSGAILNYRSSHFNAVRAGIALYGYYPKKQKDNSMNIKPAMSIKSFIISKHYLKKGEGISYGPSFVANCDMQVAIVAFGYADGLFRLMSNKFGVIVNDKLCKSIGTICMDMFAVDVSDVDVKVGDEVIIMGKSKTCMVDADDLALVSSTINYEILTNIGKSLRVKRVYV</sequence>
<keyword evidence="4 5" id="KW-0413">Isomerase</keyword>
<evidence type="ECO:0000256" key="7">
    <source>
        <dbReference type="PIRSR" id="PIRSR600821-52"/>
    </source>
</evidence>
<dbReference type="UniPathway" id="UPA00042">
    <property type="reaction ID" value="UER00497"/>
</dbReference>
<dbReference type="GO" id="GO:0005829">
    <property type="term" value="C:cytosol"/>
    <property type="evidence" value="ECO:0007669"/>
    <property type="project" value="TreeGrafter"/>
</dbReference>
<reference evidence="9 10" key="1">
    <citation type="journal article" date="2017" name="Front. Microbiol.">
        <title>Genome Sequence of Desulfurella amilsii Strain TR1 and Comparative Genomics of Desulfurellaceae Family.</title>
        <authorList>
            <person name="Florentino A.P."/>
            <person name="Stams A.J."/>
            <person name="Sanchez-Andrea I."/>
        </authorList>
    </citation>
    <scope>NUCLEOTIDE SEQUENCE [LARGE SCALE GENOMIC DNA]</scope>
    <source>
        <strain evidence="9 10">TR1</strain>
    </source>
</reference>
<dbReference type="Proteomes" id="UP000194141">
    <property type="component" value="Unassembled WGS sequence"/>
</dbReference>
<dbReference type="InterPro" id="IPR029066">
    <property type="entry name" value="PLP-binding_barrel"/>
</dbReference>
<evidence type="ECO:0000256" key="2">
    <source>
        <dbReference type="ARBA" id="ARBA00001933"/>
    </source>
</evidence>
<gene>
    <name evidence="9" type="ORF">DESAMIL20_1535</name>
</gene>
<comment type="similarity">
    <text evidence="5">Belongs to the alanine racemase family.</text>
</comment>
<dbReference type="PROSITE" id="PS00395">
    <property type="entry name" value="ALANINE_RACEMASE"/>
    <property type="match status" value="1"/>
</dbReference>
<comment type="cofactor">
    <cofactor evidence="2 5 6">
        <name>pyridoxal 5'-phosphate</name>
        <dbReference type="ChEBI" id="CHEBI:597326"/>
    </cofactor>
</comment>
<dbReference type="PRINTS" id="PR00992">
    <property type="entry name" value="ALARACEMASE"/>
</dbReference>
<dbReference type="GO" id="GO:0030632">
    <property type="term" value="P:D-alanine biosynthetic process"/>
    <property type="evidence" value="ECO:0007669"/>
    <property type="project" value="UniProtKB-UniRule"/>
</dbReference>
<feature type="domain" description="Alanine racemase C-terminal" evidence="8">
    <location>
        <begin position="241"/>
        <end position="370"/>
    </location>
</feature>
<dbReference type="GO" id="GO:0030170">
    <property type="term" value="F:pyridoxal phosphate binding"/>
    <property type="evidence" value="ECO:0007669"/>
    <property type="project" value="UniProtKB-UniRule"/>
</dbReference>
<organism evidence="9 10">
    <name type="scientific">Desulfurella amilsii</name>
    <dbReference type="NCBI Taxonomy" id="1562698"/>
    <lineage>
        <taxon>Bacteria</taxon>
        <taxon>Pseudomonadati</taxon>
        <taxon>Campylobacterota</taxon>
        <taxon>Desulfurellia</taxon>
        <taxon>Desulfurellales</taxon>
        <taxon>Desulfurellaceae</taxon>
        <taxon>Desulfurella</taxon>
    </lineage>
</organism>
<dbReference type="InterPro" id="IPR000821">
    <property type="entry name" value="Ala_racemase"/>
</dbReference>
<evidence type="ECO:0000313" key="9">
    <source>
        <dbReference type="EMBL" id="OSS41982.1"/>
    </source>
</evidence>
<dbReference type="Pfam" id="PF00842">
    <property type="entry name" value="Ala_racemase_C"/>
    <property type="match status" value="1"/>
</dbReference>
<keyword evidence="3 5" id="KW-0663">Pyridoxal phosphate</keyword>
<feature type="binding site" evidence="5 7">
    <location>
        <position position="133"/>
    </location>
    <ligand>
        <name>substrate</name>
    </ligand>
</feature>
<dbReference type="InterPro" id="IPR011079">
    <property type="entry name" value="Ala_racemase_C"/>
</dbReference>
<keyword evidence="10" id="KW-1185">Reference proteome</keyword>
<dbReference type="CDD" id="cd00430">
    <property type="entry name" value="PLPDE_III_AR"/>
    <property type="match status" value="1"/>
</dbReference>
<dbReference type="PANTHER" id="PTHR30511:SF0">
    <property type="entry name" value="ALANINE RACEMASE, CATABOLIC-RELATED"/>
    <property type="match status" value="1"/>
</dbReference>
<dbReference type="SMART" id="SM01005">
    <property type="entry name" value="Ala_racemase_C"/>
    <property type="match status" value="1"/>
</dbReference>
<evidence type="ECO:0000256" key="5">
    <source>
        <dbReference type="HAMAP-Rule" id="MF_01201"/>
    </source>
</evidence>
<dbReference type="NCBIfam" id="TIGR00492">
    <property type="entry name" value="alr"/>
    <property type="match status" value="1"/>
</dbReference>
<evidence type="ECO:0000259" key="8">
    <source>
        <dbReference type="SMART" id="SM01005"/>
    </source>
</evidence>
<feature type="active site" description="Proton acceptor; specific for D-alanine" evidence="5">
    <location>
        <position position="35"/>
    </location>
</feature>
<dbReference type="InterPro" id="IPR009006">
    <property type="entry name" value="Ala_racemase/Decarboxylase_C"/>
</dbReference>
<dbReference type="HAMAP" id="MF_01201">
    <property type="entry name" value="Ala_racemase"/>
    <property type="match status" value="1"/>
</dbReference>
<evidence type="ECO:0000256" key="3">
    <source>
        <dbReference type="ARBA" id="ARBA00022898"/>
    </source>
</evidence>
<dbReference type="Pfam" id="PF01168">
    <property type="entry name" value="Ala_racemase_N"/>
    <property type="match status" value="1"/>
</dbReference>
<feature type="modified residue" description="N6-(pyridoxal phosphate)lysine" evidence="5 6">
    <location>
        <position position="35"/>
    </location>
</feature>
<dbReference type="InterPro" id="IPR001608">
    <property type="entry name" value="Ala_racemase_N"/>
</dbReference>
<dbReference type="AlphaFoldDB" id="A0A1X4XWR8"/>
<comment type="caution">
    <text evidence="9">The sequence shown here is derived from an EMBL/GenBank/DDBJ whole genome shotgun (WGS) entry which is preliminary data.</text>
</comment>
<feature type="active site" description="Proton acceptor; specific for L-alanine" evidence="5">
    <location>
        <position position="262"/>
    </location>
</feature>
<dbReference type="EMBL" id="MDSU01000018">
    <property type="protein sequence ID" value="OSS41982.1"/>
    <property type="molecule type" value="Genomic_DNA"/>
</dbReference>
<proteinExistence type="inferred from homology"/>
<dbReference type="OrthoDB" id="9813814at2"/>
<accession>A0A1X4XWR8</accession>
<dbReference type="FunFam" id="3.20.20.10:FF:000002">
    <property type="entry name" value="Alanine racemase"/>
    <property type="match status" value="1"/>
</dbReference>
<dbReference type="SUPFAM" id="SSF50621">
    <property type="entry name" value="Alanine racemase C-terminal domain-like"/>
    <property type="match status" value="1"/>
</dbReference>
<comment type="function">
    <text evidence="5">Catalyzes the interconversion of L-alanine and D-alanine. May also act on other amino acids.</text>
</comment>
<dbReference type="RefSeq" id="WP_086034233.1">
    <property type="nucleotide sequence ID" value="NZ_MDSU01000018.1"/>
</dbReference>
<evidence type="ECO:0000256" key="1">
    <source>
        <dbReference type="ARBA" id="ARBA00000316"/>
    </source>
</evidence>
<dbReference type="PANTHER" id="PTHR30511">
    <property type="entry name" value="ALANINE RACEMASE"/>
    <property type="match status" value="1"/>
</dbReference>
<dbReference type="InterPro" id="IPR020622">
    <property type="entry name" value="Ala_racemase_pyridoxalP-BS"/>
</dbReference>
<evidence type="ECO:0000256" key="6">
    <source>
        <dbReference type="PIRSR" id="PIRSR600821-50"/>
    </source>
</evidence>